<organism evidence="3 4">
    <name type="scientific">Thermodesulforhabdus norvegica</name>
    <dbReference type="NCBI Taxonomy" id="39841"/>
    <lineage>
        <taxon>Bacteria</taxon>
        <taxon>Pseudomonadati</taxon>
        <taxon>Thermodesulfobacteriota</taxon>
        <taxon>Syntrophobacteria</taxon>
        <taxon>Syntrophobacterales</taxon>
        <taxon>Thermodesulforhabdaceae</taxon>
        <taxon>Thermodesulforhabdus</taxon>
    </lineage>
</organism>
<dbReference type="InterPro" id="IPR029063">
    <property type="entry name" value="SAM-dependent_MTases_sf"/>
</dbReference>
<keyword evidence="1 3" id="KW-0489">Methyltransferase</keyword>
<dbReference type="CDD" id="cd02440">
    <property type="entry name" value="AdoMet_MTases"/>
    <property type="match status" value="1"/>
</dbReference>
<accession>A0A1I4W3A9</accession>
<evidence type="ECO:0000256" key="2">
    <source>
        <dbReference type="ARBA" id="ARBA00022679"/>
    </source>
</evidence>
<dbReference type="Pfam" id="PF06325">
    <property type="entry name" value="PrmA"/>
    <property type="match status" value="1"/>
</dbReference>
<keyword evidence="4" id="KW-1185">Reference proteome</keyword>
<dbReference type="AlphaFoldDB" id="A0A1I4W3A9"/>
<evidence type="ECO:0000313" key="4">
    <source>
        <dbReference type="Proteomes" id="UP000199611"/>
    </source>
</evidence>
<dbReference type="PANTHER" id="PTHR43648">
    <property type="entry name" value="ELECTRON TRANSFER FLAVOPROTEIN BETA SUBUNIT LYSINE METHYLTRANSFERASE"/>
    <property type="match status" value="1"/>
</dbReference>
<dbReference type="GO" id="GO:0005840">
    <property type="term" value="C:ribosome"/>
    <property type="evidence" value="ECO:0007669"/>
    <property type="project" value="UniProtKB-KW"/>
</dbReference>
<name>A0A1I4W3A9_9BACT</name>
<gene>
    <name evidence="3" type="ORF">SAMN05660836_02582</name>
</gene>
<protein>
    <submittedName>
        <fullName evidence="3">Ribosomal protein L11 methyltransferase (PrmA)</fullName>
    </submittedName>
</protein>
<dbReference type="EMBL" id="FOUU01000013">
    <property type="protein sequence ID" value="SFN07820.1"/>
    <property type="molecule type" value="Genomic_DNA"/>
</dbReference>
<keyword evidence="2 3" id="KW-0808">Transferase</keyword>
<keyword evidence="3" id="KW-0689">Ribosomal protein</keyword>
<dbReference type="PANTHER" id="PTHR43648:SF1">
    <property type="entry name" value="ELECTRON TRANSFER FLAVOPROTEIN BETA SUBUNIT LYSINE METHYLTRANSFERASE"/>
    <property type="match status" value="1"/>
</dbReference>
<proteinExistence type="predicted"/>
<sequence>MCFVYECRVVGGIAGEPHHPCYRGMRVEGAYAYFFFLEEVDGYFEDWVARNGGLVFTGRYRFHPARWQRFASGCRVGSFTVITVSRAEDVPVPDGSTVFLRRGIAFGSGVHPTTRAMVTAMEELLTREKPDVAVDCGTGSGILSIIAAKMGVPRIIAVDLSRVALREARENAVINGVNDNICFVLGRDLSALKPERIDLLMMNLEWPALLGVVRGKIWSRCRTALVSGYPLSMSSVFRQLIMRAPYKRLQSFGVEGWEALLLEKSRDKPPEDNRGLKK</sequence>
<dbReference type="RefSeq" id="WP_093396374.1">
    <property type="nucleotide sequence ID" value="NZ_FOUU01000013.1"/>
</dbReference>
<reference evidence="3 4" key="1">
    <citation type="submission" date="2016-10" db="EMBL/GenBank/DDBJ databases">
        <authorList>
            <person name="de Groot N.N."/>
        </authorList>
    </citation>
    <scope>NUCLEOTIDE SEQUENCE [LARGE SCALE GENOMIC DNA]</scope>
    <source>
        <strain evidence="3 4">DSM 9990</strain>
    </source>
</reference>
<dbReference type="Proteomes" id="UP000199611">
    <property type="component" value="Unassembled WGS sequence"/>
</dbReference>
<evidence type="ECO:0000313" key="3">
    <source>
        <dbReference type="EMBL" id="SFN07820.1"/>
    </source>
</evidence>
<dbReference type="SUPFAM" id="SSF53335">
    <property type="entry name" value="S-adenosyl-L-methionine-dependent methyltransferases"/>
    <property type="match status" value="1"/>
</dbReference>
<dbReference type="GO" id="GO:0008276">
    <property type="term" value="F:protein methyltransferase activity"/>
    <property type="evidence" value="ECO:0007669"/>
    <property type="project" value="TreeGrafter"/>
</dbReference>
<dbReference type="STRING" id="39841.SAMN05660836_02582"/>
<dbReference type="Gene3D" id="3.40.50.150">
    <property type="entry name" value="Vaccinia Virus protein VP39"/>
    <property type="match status" value="1"/>
</dbReference>
<evidence type="ECO:0000256" key="1">
    <source>
        <dbReference type="ARBA" id="ARBA00022603"/>
    </source>
</evidence>
<keyword evidence="3" id="KW-0687">Ribonucleoprotein</keyword>
<dbReference type="InterPro" id="IPR050078">
    <property type="entry name" value="Ribosomal_L11_MeTrfase_PrmA"/>
</dbReference>
<dbReference type="OrthoDB" id="9785995at2"/>
<dbReference type="GO" id="GO:0032259">
    <property type="term" value="P:methylation"/>
    <property type="evidence" value="ECO:0007669"/>
    <property type="project" value="UniProtKB-KW"/>
</dbReference>